<sequence>MDDAPCFCLLCAPTEWGGPVWEERDSRVAKSVADFGWHVMGVAGGDAPGDWGYSIGLWHTLRSPEVSVFGLPSQTAMRVANAAGAAIRDGNPLEPDQRRGDVLNGYDVAVRPVHPSWYHDFFGAGIDFYQTPPLPIMQLFWPDRAGRFPWEEGADERCRAGQPLLWIPKDETTGPWTEIT</sequence>
<name>A0ABV1U0I5_9ACTN</name>
<dbReference type="InterPro" id="IPR025358">
    <property type="entry name" value="DUF4262"/>
</dbReference>
<dbReference type="EMBL" id="JBEPAZ010000002">
    <property type="protein sequence ID" value="MER6426810.1"/>
    <property type="molecule type" value="Genomic_DNA"/>
</dbReference>
<accession>A0ABV1U0I5</accession>
<evidence type="ECO:0000313" key="2">
    <source>
        <dbReference type="Proteomes" id="UP001470023"/>
    </source>
</evidence>
<proteinExistence type="predicted"/>
<evidence type="ECO:0000313" key="1">
    <source>
        <dbReference type="EMBL" id="MER6426810.1"/>
    </source>
</evidence>
<organism evidence="1 2">
    <name type="scientific">Streptomyces sp. 900105245</name>
    <dbReference type="NCBI Taxonomy" id="3154379"/>
    <lineage>
        <taxon>Bacteria</taxon>
        <taxon>Bacillati</taxon>
        <taxon>Actinomycetota</taxon>
        <taxon>Actinomycetes</taxon>
        <taxon>Kitasatosporales</taxon>
        <taxon>Streptomycetaceae</taxon>
        <taxon>Streptomyces</taxon>
    </lineage>
</organism>
<comment type="caution">
    <text evidence="1">The sequence shown here is derived from an EMBL/GenBank/DDBJ whole genome shotgun (WGS) entry which is preliminary data.</text>
</comment>
<dbReference type="RefSeq" id="WP_351944458.1">
    <property type="nucleotide sequence ID" value="NZ_JBEOZW010000008.1"/>
</dbReference>
<gene>
    <name evidence="1" type="ORF">ABT272_03520</name>
</gene>
<protein>
    <submittedName>
        <fullName evidence="1">DUF4262 domain-containing protein</fullName>
    </submittedName>
</protein>
<keyword evidence="2" id="KW-1185">Reference proteome</keyword>
<reference evidence="1 2" key="1">
    <citation type="submission" date="2024-06" db="EMBL/GenBank/DDBJ databases">
        <title>The Natural Products Discovery Center: Release of the First 8490 Sequenced Strains for Exploring Actinobacteria Biosynthetic Diversity.</title>
        <authorList>
            <person name="Kalkreuter E."/>
            <person name="Kautsar S.A."/>
            <person name="Yang D."/>
            <person name="Bader C.D."/>
            <person name="Teijaro C.N."/>
            <person name="Fluegel L."/>
            <person name="Davis C.M."/>
            <person name="Simpson J.R."/>
            <person name="Lauterbach L."/>
            <person name="Steele A.D."/>
            <person name="Gui C."/>
            <person name="Meng S."/>
            <person name="Li G."/>
            <person name="Viehrig K."/>
            <person name="Ye F."/>
            <person name="Su P."/>
            <person name="Kiefer A.F."/>
            <person name="Nichols A."/>
            <person name="Cepeda A.J."/>
            <person name="Yan W."/>
            <person name="Fan B."/>
            <person name="Jiang Y."/>
            <person name="Adhikari A."/>
            <person name="Zheng C.-J."/>
            <person name="Schuster L."/>
            <person name="Cowan T.M."/>
            <person name="Smanski M.J."/>
            <person name="Chevrette M.G."/>
            <person name="De Carvalho L.P.S."/>
            <person name="Shen B."/>
        </authorList>
    </citation>
    <scope>NUCLEOTIDE SEQUENCE [LARGE SCALE GENOMIC DNA]</scope>
    <source>
        <strain evidence="1 2">NPDC001166</strain>
    </source>
</reference>
<dbReference type="Pfam" id="PF14081">
    <property type="entry name" value="DUF4262"/>
    <property type="match status" value="1"/>
</dbReference>
<dbReference type="Proteomes" id="UP001470023">
    <property type="component" value="Unassembled WGS sequence"/>
</dbReference>